<protein>
    <submittedName>
        <fullName evidence="1">Uncharacterized protein</fullName>
    </submittedName>
</protein>
<dbReference type="Proteomes" id="UP001145114">
    <property type="component" value="Unassembled WGS sequence"/>
</dbReference>
<keyword evidence="2" id="KW-1185">Reference proteome</keyword>
<evidence type="ECO:0000313" key="1">
    <source>
        <dbReference type="EMBL" id="KAJ1675241.1"/>
    </source>
</evidence>
<gene>
    <name evidence="1" type="ORF">EV182_001648</name>
</gene>
<evidence type="ECO:0000313" key="2">
    <source>
        <dbReference type="Proteomes" id="UP001145114"/>
    </source>
</evidence>
<organism evidence="1 2">
    <name type="scientific">Spiromyces aspiralis</name>
    <dbReference type="NCBI Taxonomy" id="68401"/>
    <lineage>
        <taxon>Eukaryota</taxon>
        <taxon>Fungi</taxon>
        <taxon>Fungi incertae sedis</taxon>
        <taxon>Zoopagomycota</taxon>
        <taxon>Kickxellomycotina</taxon>
        <taxon>Kickxellomycetes</taxon>
        <taxon>Kickxellales</taxon>
        <taxon>Kickxellaceae</taxon>
        <taxon>Spiromyces</taxon>
    </lineage>
</organism>
<sequence>MRILPLLVAQLATCLVSQSAVAEIQRVINPLNGTKWHVGSREYITFRYTGPTGNDAPALEIDLITGDPDNAELVAILDSEFRPNQTGVNRVYVNVPSDVTPADGYSVRVGNPLSEYDWNYSQQFSIVQGSSKGSSSNSSSSDDDNDDNSGKNRNSGKDNDSTADDDNSGNNSNKKDKADLSVEDNHSGATATTHGAGGWPANMVGRLLFDHRASPLDPSALAARRWWVQFGGYLATSTALYMIIASTLF</sequence>
<name>A0ACC1HHX1_9FUNG</name>
<dbReference type="EMBL" id="JAMZIH010005403">
    <property type="protein sequence ID" value="KAJ1675241.1"/>
    <property type="molecule type" value="Genomic_DNA"/>
</dbReference>
<comment type="caution">
    <text evidence="1">The sequence shown here is derived from an EMBL/GenBank/DDBJ whole genome shotgun (WGS) entry which is preliminary data.</text>
</comment>
<reference evidence="1" key="1">
    <citation type="submission" date="2022-06" db="EMBL/GenBank/DDBJ databases">
        <title>Phylogenomic reconstructions and comparative analyses of Kickxellomycotina fungi.</title>
        <authorList>
            <person name="Reynolds N.K."/>
            <person name="Stajich J.E."/>
            <person name="Barry K."/>
            <person name="Grigoriev I.V."/>
            <person name="Crous P."/>
            <person name="Smith M.E."/>
        </authorList>
    </citation>
    <scope>NUCLEOTIDE SEQUENCE</scope>
    <source>
        <strain evidence="1">RSA 2271</strain>
    </source>
</reference>
<proteinExistence type="predicted"/>
<accession>A0ACC1HHX1</accession>